<gene>
    <name evidence="1" type="ORF">NPIL_8841</name>
</gene>
<dbReference type="Proteomes" id="UP000887013">
    <property type="component" value="Unassembled WGS sequence"/>
</dbReference>
<reference evidence="1" key="1">
    <citation type="submission" date="2020-08" db="EMBL/GenBank/DDBJ databases">
        <title>Multicomponent nature underlies the extraordinary mechanical properties of spider dragline silk.</title>
        <authorList>
            <person name="Kono N."/>
            <person name="Nakamura H."/>
            <person name="Mori M."/>
            <person name="Yoshida Y."/>
            <person name="Ohtoshi R."/>
            <person name="Malay A.D."/>
            <person name="Moran D.A.P."/>
            <person name="Tomita M."/>
            <person name="Numata K."/>
            <person name="Arakawa K."/>
        </authorList>
    </citation>
    <scope>NUCLEOTIDE SEQUENCE</scope>
</reference>
<evidence type="ECO:0000313" key="1">
    <source>
        <dbReference type="EMBL" id="GFU45746.1"/>
    </source>
</evidence>
<keyword evidence="2" id="KW-1185">Reference proteome</keyword>
<comment type="caution">
    <text evidence="1">The sequence shown here is derived from an EMBL/GenBank/DDBJ whole genome shotgun (WGS) entry which is preliminary data.</text>
</comment>
<dbReference type="AlphaFoldDB" id="A0A8X6UUV8"/>
<protein>
    <submittedName>
        <fullName evidence="1">Uncharacterized protein</fullName>
    </submittedName>
</protein>
<dbReference type="EMBL" id="BMAW01086037">
    <property type="protein sequence ID" value="GFU45746.1"/>
    <property type="molecule type" value="Genomic_DNA"/>
</dbReference>
<accession>A0A8X6UUV8</accession>
<organism evidence="1 2">
    <name type="scientific">Nephila pilipes</name>
    <name type="common">Giant wood spider</name>
    <name type="synonym">Nephila maculata</name>
    <dbReference type="NCBI Taxonomy" id="299642"/>
    <lineage>
        <taxon>Eukaryota</taxon>
        <taxon>Metazoa</taxon>
        <taxon>Ecdysozoa</taxon>
        <taxon>Arthropoda</taxon>
        <taxon>Chelicerata</taxon>
        <taxon>Arachnida</taxon>
        <taxon>Araneae</taxon>
        <taxon>Araneomorphae</taxon>
        <taxon>Entelegynae</taxon>
        <taxon>Araneoidea</taxon>
        <taxon>Nephilidae</taxon>
        <taxon>Nephila</taxon>
    </lineage>
</organism>
<sequence>MNVIKLENEVTMEEKTNNIYSFSSCVDCCPIHKKPHILKSVIFVLQVKRNCSSSRYGTRWEWEQHSHYRLRINKQYGCQFCPYCIVTLRLSFEFLKTQYRQFR</sequence>
<name>A0A8X6UUV8_NEPPI</name>
<proteinExistence type="predicted"/>
<evidence type="ECO:0000313" key="2">
    <source>
        <dbReference type="Proteomes" id="UP000887013"/>
    </source>
</evidence>